<keyword evidence="4 12" id="KW-0349">Heme</keyword>
<evidence type="ECO:0000256" key="2">
    <source>
        <dbReference type="ARBA" id="ARBA00004167"/>
    </source>
</evidence>
<comment type="similarity">
    <text evidence="3 12">Belongs to the cytochrome P450 family.</text>
</comment>
<dbReference type="EMBL" id="JASCZI010030346">
    <property type="protein sequence ID" value="MED6121613.1"/>
    <property type="molecule type" value="Genomic_DNA"/>
</dbReference>
<dbReference type="Pfam" id="PF00067">
    <property type="entry name" value="p450"/>
    <property type="match status" value="2"/>
</dbReference>
<keyword evidence="6 12" id="KW-0479">Metal-binding</keyword>
<dbReference type="Gene3D" id="1.10.630.10">
    <property type="entry name" value="Cytochrome P450"/>
    <property type="match status" value="2"/>
</dbReference>
<dbReference type="PRINTS" id="PR00385">
    <property type="entry name" value="P450"/>
</dbReference>
<evidence type="ECO:0000256" key="4">
    <source>
        <dbReference type="ARBA" id="ARBA00022617"/>
    </source>
</evidence>
<evidence type="ECO:0000256" key="12">
    <source>
        <dbReference type="RuleBase" id="RU000461"/>
    </source>
</evidence>
<reference evidence="13 14" key="1">
    <citation type="journal article" date="2023" name="Plants (Basel)">
        <title>Bridging the Gap: Combining Genomics and Transcriptomics Approaches to Understand Stylosanthes scabra, an Orphan Legume from the Brazilian Caatinga.</title>
        <authorList>
            <person name="Ferreira-Neto J.R.C."/>
            <person name="da Silva M.D."/>
            <person name="Binneck E."/>
            <person name="de Melo N.F."/>
            <person name="da Silva R.H."/>
            <person name="de Melo A.L.T.M."/>
            <person name="Pandolfi V."/>
            <person name="Bustamante F.O."/>
            <person name="Brasileiro-Vidal A.C."/>
            <person name="Benko-Iseppon A.M."/>
        </authorList>
    </citation>
    <scope>NUCLEOTIDE SEQUENCE [LARGE SCALE GENOMIC DNA]</scope>
    <source>
        <tissue evidence="13">Leaves</tissue>
    </source>
</reference>
<dbReference type="InterPro" id="IPR050665">
    <property type="entry name" value="Cytochrome_P450_Monooxygen"/>
</dbReference>
<dbReference type="PANTHER" id="PTHR24282">
    <property type="entry name" value="CYTOCHROME P450 FAMILY MEMBER"/>
    <property type="match status" value="1"/>
</dbReference>
<dbReference type="PROSITE" id="PS00086">
    <property type="entry name" value="CYTOCHROME_P450"/>
    <property type="match status" value="1"/>
</dbReference>
<sequence length="437" mass="50117">MRKRMEYRKEENKVIVVIAYYSYHEVVIDMHAGKKLFIWFGPKPRVIITDPELIKDALNKIHDFQKPHSNPLLRLLASGLVSYEGEKWSRHRRIINSAFTSENIKNMMPAFLKSCTDMINKWEGMLSSDGSCEIDVWPFLQALTSDVISRAAFGSSYEEGIRIFDLQKEQAQLAMKVMVKIYIPGWRFVPTKINRRMKEIYRDIRNSLKVMINNREKALKAGEANKNNDLLGILLESNHKEIHDHGGNKKNIGMSLEDVIEEYSDWQARAREEVLQVFGNQTPNFEGLTHLKIVTMIFYEVLRLYPPAIGLVRHTHKDIKLGNLTLPAGVQLSLPILYVHHDPQLWGDNAKEFNPARFSEGVSKATNGKVSFFPFGWGPKICIGQNFAIVEAKLALSSILQNFWFELSPSYTHAPANVMTLQPQYGAHIILHKVKKT</sequence>
<dbReference type="SUPFAM" id="SSF48264">
    <property type="entry name" value="Cytochrome P450"/>
    <property type="match status" value="1"/>
</dbReference>
<evidence type="ECO:0000256" key="1">
    <source>
        <dbReference type="ARBA" id="ARBA00001971"/>
    </source>
</evidence>
<protein>
    <submittedName>
        <fullName evidence="13">Uncharacterized protein</fullName>
    </submittedName>
</protein>
<keyword evidence="10 12" id="KW-0503">Monooxygenase</keyword>
<keyword evidence="14" id="KW-1185">Reference proteome</keyword>
<evidence type="ECO:0000256" key="6">
    <source>
        <dbReference type="ARBA" id="ARBA00022723"/>
    </source>
</evidence>
<evidence type="ECO:0000256" key="5">
    <source>
        <dbReference type="ARBA" id="ARBA00022692"/>
    </source>
</evidence>
<gene>
    <name evidence="13" type="ORF">PIB30_031830</name>
</gene>
<keyword evidence="11" id="KW-0472">Membrane</keyword>
<evidence type="ECO:0000313" key="13">
    <source>
        <dbReference type="EMBL" id="MED6121613.1"/>
    </source>
</evidence>
<proteinExistence type="inferred from homology"/>
<evidence type="ECO:0000256" key="7">
    <source>
        <dbReference type="ARBA" id="ARBA00022989"/>
    </source>
</evidence>
<dbReference type="InterPro" id="IPR002402">
    <property type="entry name" value="Cyt_P450_E_grp-II"/>
</dbReference>
<name>A0ABU6RCW2_9FABA</name>
<keyword evidence="8 12" id="KW-0560">Oxidoreductase</keyword>
<keyword evidence="7" id="KW-1133">Transmembrane helix</keyword>
<evidence type="ECO:0000313" key="14">
    <source>
        <dbReference type="Proteomes" id="UP001341840"/>
    </source>
</evidence>
<evidence type="ECO:0000256" key="10">
    <source>
        <dbReference type="ARBA" id="ARBA00023033"/>
    </source>
</evidence>
<evidence type="ECO:0000256" key="8">
    <source>
        <dbReference type="ARBA" id="ARBA00023002"/>
    </source>
</evidence>
<dbReference type="InterPro" id="IPR017972">
    <property type="entry name" value="Cyt_P450_CS"/>
</dbReference>
<comment type="cofactor">
    <cofactor evidence="1">
        <name>heme</name>
        <dbReference type="ChEBI" id="CHEBI:30413"/>
    </cofactor>
</comment>
<evidence type="ECO:0000256" key="11">
    <source>
        <dbReference type="ARBA" id="ARBA00023136"/>
    </source>
</evidence>
<organism evidence="13 14">
    <name type="scientific">Stylosanthes scabra</name>
    <dbReference type="NCBI Taxonomy" id="79078"/>
    <lineage>
        <taxon>Eukaryota</taxon>
        <taxon>Viridiplantae</taxon>
        <taxon>Streptophyta</taxon>
        <taxon>Embryophyta</taxon>
        <taxon>Tracheophyta</taxon>
        <taxon>Spermatophyta</taxon>
        <taxon>Magnoliopsida</taxon>
        <taxon>eudicotyledons</taxon>
        <taxon>Gunneridae</taxon>
        <taxon>Pentapetalae</taxon>
        <taxon>rosids</taxon>
        <taxon>fabids</taxon>
        <taxon>Fabales</taxon>
        <taxon>Fabaceae</taxon>
        <taxon>Papilionoideae</taxon>
        <taxon>50 kb inversion clade</taxon>
        <taxon>dalbergioids sensu lato</taxon>
        <taxon>Dalbergieae</taxon>
        <taxon>Pterocarpus clade</taxon>
        <taxon>Stylosanthes</taxon>
    </lineage>
</organism>
<dbReference type="CDD" id="cd20642">
    <property type="entry name" value="CYP72"/>
    <property type="match status" value="1"/>
</dbReference>
<dbReference type="PRINTS" id="PR00464">
    <property type="entry name" value="EP450II"/>
</dbReference>
<keyword evidence="5" id="KW-0812">Transmembrane</keyword>
<dbReference type="PANTHER" id="PTHR24282:SF255">
    <property type="entry name" value="CYTOCHROME P450 72A11-RELATED"/>
    <property type="match status" value="1"/>
</dbReference>
<keyword evidence="9 12" id="KW-0408">Iron</keyword>
<evidence type="ECO:0000256" key="3">
    <source>
        <dbReference type="ARBA" id="ARBA00010617"/>
    </source>
</evidence>
<evidence type="ECO:0000256" key="9">
    <source>
        <dbReference type="ARBA" id="ARBA00023004"/>
    </source>
</evidence>
<comment type="caution">
    <text evidence="13">The sequence shown here is derived from an EMBL/GenBank/DDBJ whole genome shotgun (WGS) entry which is preliminary data.</text>
</comment>
<accession>A0ABU6RCW2</accession>
<dbReference type="InterPro" id="IPR001128">
    <property type="entry name" value="Cyt_P450"/>
</dbReference>
<dbReference type="InterPro" id="IPR036396">
    <property type="entry name" value="Cyt_P450_sf"/>
</dbReference>
<dbReference type="Proteomes" id="UP001341840">
    <property type="component" value="Unassembled WGS sequence"/>
</dbReference>
<comment type="subcellular location">
    <subcellularLocation>
        <location evidence="2">Membrane</location>
        <topology evidence="2">Single-pass membrane protein</topology>
    </subcellularLocation>
</comment>